<dbReference type="SMART" id="SM00271">
    <property type="entry name" value="DnaJ"/>
    <property type="match status" value="1"/>
</dbReference>
<dbReference type="CDD" id="cd06257">
    <property type="entry name" value="DnaJ"/>
    <property type="match status" value="1"/>
</dbReference>
<evidence type="ECO:0000259" key="2">
    <source>
        <dbReference type="PROSITE" id="PS50076"/>
    </source>
</evidence>
<sequence>MYSISYQRFIPTRPDPPHLFTRPVSLSPTRIIFPNPLKASAVKTSVAASSFYELLGVPESFTAVEIKQAYKSLARKYHPDVSPPGRVEEYTQRFIQVHEAYETLSDPQRRELYDKDVAFSSIGRYQRGANQQSDESEWKSRWQSQLSGLKIRSKYRDSGDNMSWGARIRQKREESNLRDG</sequence>
<organism evidence="3 4">
    <name type="scientific">Lithospermum erythrorhizon</name>
    <name type="common">Purple gromwell</name>
    <name type="synonym">Lithospermum officinale var. erythrorhizon</name>
    <dbReference type="NCBI Taxonomy" id="34254"/>
    <lineage>
        <taxon>Eukaryota</taxon>
        <taxon>Viridiplantae</taxon>
        <taxon>Streptophyta</taxon>
        <taxon>Embryophyta</taxon>
        <taxon>Tracheophyta</taxon>
        <taxon>Spermatophyta</taxon>
        <taxon>Magnoliopsida</taxon>
        <taxon>eudicotyledons</taxon>
        <taxon>Gunneridae</taxon>
        <taxon>Pentapetalae</taxon>
        <taxon>asterids</taxon>
        <taxon>lamiids</taxon>
        <taxon>Boraginales</taxon>
        <taxon>Boraginaceae</taxon>
        <taxon>Boraginoideae</taxon>
        <taxon>Lithospermeae</taxon>
        <taxon>Lithospermum</taxon>
    </lineage>
</organism>
<dbReference type="AlphaFoldDB" id="A0AAV3PFQ2"/>
<dbReference type="GO" id="GO:0009507">
    <property type="term" value="C:chloroplast"/>
    <property type="evidence" value="ECO:0007669"/>
    <property type="project" value="TreeGrafter"/>
</dbReference>
<evidence type="ECO:0000256" key="1">
    <source>
        <dbReference type="SAM" id="MobiDB-lite"/>
    </source>
</evidence>
<dbReference type="Proteomes" id="UP001454036">
    <property type="component" value="Unassembled WGS sequence"/>
</dbReference>
<name>A0AAV3PFQ2_LITER</name>
<evidence type="ECO:0000313" key="3">
    <source>
        <dbReference type="EMBL" id="GAA0149938.1"/>
    </source>
</evidence>
<protein>
    <submittedName>
        <fullName evidence="3">Chaperone</fullName>
    </submittedName>
</protein>
<feature type="domain" description="J" evidence="2">
    <location>
        <begin position="50"/>
        <end position="117"/>
    </location>
</feature>
<comment type="caution">
    <text evidence="3">The sequence shown here is derived from an EMBL/GenBank/DDBJ whole genome shotgun (WGS) entry which is preliminary data.</text>
</comment>
<dbReference type="EMBL" id="BAABME010001495">
    <property type="protein sequence ID" value="GAA0149938.1"/>
    <property type="molecule type" value="Genomic_DNA"/>
</dbReference>
<dbReference type="PROSITE" id="PS50076">
    <property type="entry name" value="DNAJ_2"/>
    <property type="match status" value="1"/>
</dbReference>
<keyword evidence="4" id="KW-1185">Reference proteome</keyword>
<dbReference type="PRINTS" id="PR00625">
    <property type="entry name" value="JDOMAIN"/>
</dbReference>
<reference evidence="3 4" key="1">
    <citation type="submission" date="2024-01" db="EMBL/GenBank/DDBJ databases">
        <title>The complete chloroplast genome sequence of Lithospermum erythrorhizon: insights into the phylogenetic relationship among Boraginaceae species and the maternal lineages of purple gromwells.</title>
        <authorList>
            <person name="Okada T."/>
            <person name="Watanabe K."/>
        </authorList>
    </citation>
    <scope>NUCLEOTIDE SEQUENCE [LARGE SCALE GENOMIC DNA]</scope>
</reference>
<proteinExistence type="predicted"/>
<dbReference type="InterPro" id="IPR053232">
    <property type="entry name" value="DnaJ_C/III_chloroplastic"/>
</dbReference>
<feature type="region of interest" description="Disordered" evidence="1">
    <location>
        <begin position="154"/>
        <end position="180"/>
    </location>
</feature>
<feature type="compositionally biased region" description="Basic and acidic residues" evidence="1">
    <location>
        <begin position="171"/>
        <end position="180"/>
    </location>
</feature>
<dbReference type="Pfam" id="PF00226">
    <property type="entry name" value="DnaJ"/>
    <property type="match status" value="1"/>
</dbReference>
<dbReference type="SUPFAM" id="SSF46565">
    <property type="entry name" value="Chaperone J-domain"/>
    <property type="match status" value="1"/>
</dbReference>
<dbReference type="InterPro" id="IPR001623">
    <property type="entry name" value="DnaJ_domain"/>
</dbReference>
<evidence type="ECO:0000313" key="4">
    <source>
        <dbReference type="Proteomes" id="UP001454036"/>
    </source>
</evidence>
<accession>A0AAV3PFQ2</accession>
<dbReference type="PANTHER" id="PTHR45090:SF4">
    <property type="entry name" value="J DOMAIN-CONTAINING PROTEIN"/>
    <property type="match status" value="1"/>
</dbReference>
<gene>
    <name evidence="3" type="ORF">LIER_08989</name>
</gene>
<dbReference type="InterPro" id="IPR036869">
    <property type="entry name" value="J_dom_sf"/>
</dbReference>
<dbReference type="Gene3D" id="1.10.287.110">
    <property type="entry name" value="DnaJ domain"/>
    <property type="match status" value="1"/>
</dbReference>
<dbReference type="InterPro" id="IPR018253">
    <property type="entry name" value="DnaJ_domain_CS"/>
</dbReference>
<dbReference type="PROSITE" id="PS00636">
    <property type="entry name" value="DNAJ_1"/>
    <property type="match status" value="1"/>
</dbReference>
<dbReference type="PANTHER" id="PTHR45090">
    <property type="entry name" value="CHAPERONE PROTEIN DNAJ 20 CHLOROPLASTIC"/>
    <property type="match status" value="1"/>
</dbReference>